<dbReference type="Proteomes" id="UP001631993">
    <property type="component" value="Unassembled WGS sequence"/>
</dbReference>
<evidence type="ECO:0008006" key="4">
    <source>
        <dbReference type="Google" id="ProtNLM"/>
    </source>
</evidence>
<comment type="caution">
    <text evidence="2">The sequence shown here is derived from an EMBL/GenBank/DDBJ whole genome shotgun (WGS) entry which is preliminary data.</text>
</comment>
<feature type="compositionally biased region" description="Basic and acidic residues" evidence="1">
    <location>
        <begin position="282"/>
        <end position="295"/>
    </location>
</feature>
<dbReference type="RefSeq" id="WP_369280484.1">
    <property type="nucleotide sequence ID" value="NZ_JBJVMW010000057.1"/>
</dbReference>
<name>A0ABW9IVQ0_STRGJ</name>
<organism evidence="2 3">
    <name type="scientific">Streptomyces galilaeus</name>
    <dbReference type="NCBI Taxonomy" id="33899"/>
    <lineage>
        <taxon>Bacteria</taxon>
        <taxon>Bacillati</taxon>
        <taxon>Actinomycetota</taxon>
        <taxon>Actinomycetes</taxon>
        <taxon>Kitasatosporales</taxon>
        <taxon>Streptomycetaceae</taxon>
        <taxon>Streptomyces</taxon>
    </lineage>
</organism>
<protein>
    <recommendedName>
        <fullName evidence="4">DUF4240 domain-containing protein</fullName>
    </recommendedName>
</protein>
<sequence length="302" mass="33632">MTEEEFWSFIDLLGGAANQLTTPALAEALARQGRDCVEEFAHLLTVNQQRLASEPLSGIPVRDVNDPSGGTPLPLFGDALIHLHFAVVAAGRSRFQQIRKNPNQVTDFAWDFSESDDLAEAVSRAYEIATGQPWLGPLPGFCIDEPGDLNAITATDFPWLSLAPYSDHDIPTAYFETVGTVVEMVHADPQWRTWWSRSEQRDLSIEIEYTSQPERNIVTLRRGTAWASFRRNGSRFRGLNKGGLAALAAADIQEILILVSTSLSLPTPPQVPRPVHAAPPTRKHEAARLRLEELRQRHRTRP</sequence>
<feature type="region of interest" description="Disordered" evidence="1">
    <location>
        <begin position="268"/>
        <end position="302"/>
    </location>
</feature>
<reference evidence="2 3" key="1">
    <citation type="submission" date="2024-12" db="EMBL/GenBank/DDBJ databases">
        <title>Forecasting of Potato common scab and diversities of Pathogenic streptomyces spp. in china.</title>
        <authorList>
            <person name="Handique U."/>
            <person name="Wu J."/>
        </authorList>
    </citation>
    <scope>NUCLEOTIDE SEQUENCE [LARGE SCALE GENOMIC DNA]</scope>
    <source>
        <strain evidence="2 3">ZRIMU1585</strain>
    </source>
</reference>
<proteinExistence type="predicted"/>
<keyword evidence="3" id="KW-1185">Reference proteome</keyword>
<dbReference type="EMBL" id="JBJVNE010000029">
    <property type="protein sequence ID" value="MFM9652531.1"/>
    <property type="molecule type" value="Genomic_DNA"/>
</dbReference>
<evidence type="ECO:0000313" key="3">
    <source>
        <dbReference type="Proteomes" id="UP001631993"/>
    </source>
</evidence>
<accession>A0ABW9IVQ0</accession>
<evidence type="ECO:0000256" key="1">
    <source>
        <dbReference type="SAM" id="MobiDB-lite"/>
    </source>
</evidence>
<gene>
    <name evidence="2" type="ORF">ACKI1S_41195</name>
</gene>
<evidence type="ECO:0000313" key="2">
    <source>
        <dbReference type="EMBL" id="MFM9652531.1"/>
    </source>
</evidence>